<protein>
    <submittedName>
        <fullName evidence="2">Uncharacterized protein</fullName>
    </submittedName>
</protein>
<feature type="transmembrane region" description="Helical" evidence="1">
    <location>
        <begin position="135"/>
        <end position="162"/>
    </location>
</feature>
<gene>
    <name evidence="2" type="ORF">Q3M24_18770</name>
</gene>
<name>A0AAU8LTW2_9BACT</name>
<dbReference type="KEGG" id="eaj:Q3M24_18770"/>
<keyword evidence="1" id="KW-0472">Membrane</keyword>
<feature type="transmembrane region" description="Helical" evidence="1">
    <location>
        <begin position="55"/>
        <end position="77"/>
    </location>
</feature>
<reference evidence="2" key="2">
    <citation type="submission" date="2024-06" db="EMBL/GenBank/DDBJ databases">
        <authorList>
            <person name="Plum-Jensen L.E."/>
            <person name="Schramm A."/>
            <person name="Marshall I.P.G."/>
        </authorList>
    </citation>
    <scope>NUCLEOTIDE SEQUENCE</scope>
    <source>
        <strain evidence="2">Rat1</strain>
    </source>
</reference>
<keyword evidence="1" id="KW-1133">Transmembrane helix</keyword>
<proteinExistence type="predicted"/>
<evidence type="ECO:0000313" key="2">
    <source>
        <dbReference type="EMBL" id="XCN72322.1"/>
    </source>
</evidence>
<dbReference type="AlphaFoldDB" id="A0AAU8LTW2"/>
<dbReference type="EMBL" id="CP159373">
    <property type="protein sequence ID" value="XCN72322.1"/>
    <property type="molecule type" value="Genomic_DNA"/>
</dbReference>
<accession>A0AAU8LTW2</accession>
<organism evidence="2">
    <name type="scientific">Candidatus Electrothrix aestuarii</name>
    <dbReference type="NCBI Taxonomy" id="3062594"/>
    <lineage>
        <taxon>Bacteria</taxon>
        <taxon>Pseudomonadati</taxon>
        <taxon>Thermodesulfobacteriota</taxon>
        <taxon>Desulfobulbia</taxon>
        <taxon>Desulfobulbales</taxon>
        <taxon>Desulfobulbaceae</taxon>
        <taxon>Candidatus Electrothrix</taxon>
    </lineage>
</organism>
<sequence>MLFDKIKKSISIVNVGVASATIVPIAYLLGSSYYQGYLSAFGVEAKNFPISTQEVYIYSYEYVSNFLFRIWSYILIMLEYPEKFWILIILLVTILICYVILTVQDKYHFLRDFFRELLKTFSFSSWRINNFTKSIWITFIAFESASLIIIFLLIIPFSWWGIPMLGQSEGQRVALLTKTPFEKNGCSAQKNTGIDSCSIIQDKDGKILHEGLLIAISDKDIAMFKKDGSYIFTRQNDWVIRRKLH</sequence>
<feature type="transmembrane region" description="Helical" evidence="1">
    <location>
        <begin position="84"/>
        <end position="103"/>
    </location>
</feature>
<reference evidence="2" key="1">
    <citation type="journal article" date="2024" name="Syst. Appl. Microbiol.">
        <title>First single-strain enrichments of Electrothrix cable bacteria, description of E. aestuarii sp. nov. and E. rattekaaiensis sp. nov., and proposal of a cable bacteria taxonomy following the rules of the SeqCode.</title>
        <authorList>
            <person name="Plum-Jensen L.E."/>
            <person name="Schramm A."/>
            <person name="Marshall I.P.G."/>
        </authorList>
    </citation>
    <scope>NUCLEOTIDE SEQUENCE</scope>
    <source>
        <strain evidence="2">Rat1</strain>
    </source>
</reference>
<feature type="transmembrane region" description="Helical" evidence="1">
    <location>
        <begin position="12"/>
        <end position="35"/>
    </location>
</feature>
<evidence type="ECO:0000256" key="1">
    <source>
        <dbReference type="SAM" id="Phobius"/>
    </source>
</evidence>
<keyword evidence="1" id="KW-0812">Transmembrane</keyword>